<feature type="transmembrane region" description="Helical" evidence="1">
    <location>
        <begin position="56"/>
        <end position="75"/>
    </location>
</feature>
<keyword evidence="1" id="KW-0812">Transmembrane</keyword>
<keyword evidence="1" id="KW-1133">Transmembrane helix</keyword>
<keyword evidence="1" id="KW-0472">Membrane</keyword>
<organism evidence="2">
    <name type="scientific">viral metagenome</name>
    <dbReference type="NCBI Taxonomy" id="1070528"/>
    <lineage>
        <taxon>unclassified sequences</taxon>
        <taxon>metagenomes</taxon>
        <taxon>organismal metagenomes</taxon>
    </lineage>
</organism>
<proteinExistence type="predicted"/>
<evidence type="ECO:0000256" key="1">
    <source>
        <dbReference type="SAM" id="Phobius"/>
    </source>
</evidence>
<dbReference type="EMBL" id="MN739041">
    <property type="protein sequence ID" value="QHS85162.1"/>
    <property type="molecule type" value="Genomic_DNA"/>
</dbReference>
<reference evidence="2" key="1">
    <citation type="journal article" date="2020" name="Nature">
        <title>Giant virus diversity and host interactions through global metagenomics.</title>
        <authorList>
            <person name="Schulz F."/>
            <person name="Roux S."/>
            <person name="Paez-Espino D."/>
            <person name="Jungbluth S."/>
            <person name="Walsh D.A."/>
            <person name="Denef V.J."/>
            <person name="McMahon K.D."/>
            <person name="Konstantinidis K.T."/>
            <person name="Eloe-Fadrosh E.A."/>
            <person name="Kyrpides N.C."/>
            <person name="Woyke T."/>
        </authorList>
    </citation>
    <scope>NUCLEOTIDE SEQUENCE</scope>
    <source>
        <strain evidence="2">GVMAG-M-3300009182-67</strain>
    </source>
</reference>
<name>A0A6C0AZB5_9ZZZZ</name>
<accession>A0A6C0AZB5</accession>
<protein>
    <submittedName>
        <fullName evidence="2">Uncharacterized protein</fullName>
    </submittedName>
</protein>
<evidence type="ECO:0000313" key="2">
    <source>
        <dbReference type="EMBL" id="QHS85162.1"/>
    </source>
</evidence>
<sequence>MVQFWLNNLPDLFNAANFTFLDNSPKPENYIKVLNIIAATAIIFGISMTFMKKNSIYFAILVVILSLTILIKSYVSTTTSISTFVPVQDPLNTKLTNSYDTGVYLVKAVVNDPSKLNNIIYVNTALNFNKGDILAFSVNGVISETNIVTGVQYTTEPGPNGSGTPVLILLNNIKGDYSKYQTQILKVSDSSPNIIPPPDGNMSIEMAGKTPNGMSDPHTMAVQNYPPFGLPNGNRYDWDLELATMGPNGMPNSYVYQGQPYGNLKCRESTVQNPMGTIDVPEYDAVPTMFGTCNEAEMGSNGIQNNYNMTTNQEATVSQRVEDLLFHKGNSQWHYSPVPVDTIPNDQEGFAHFCYRSPTNLVNPKYASVFVNDPEKFKLVAKLAKATGTENGGGGGY</sequence>
<dbReference type="AlphaFoldDB" id="A0A6C0AZB5"/>
<feature type="transmembrane region" description="Helical" evidence="1">
    <location>
        <begin position="30"/>
        <end position="49"/>
    </location>
</feature>